<evidence type="ECO:0000313" key="3">
    <source>
        <dbReference type="EMBL" id="SDJ99983.1"/>
    </source>
</evidence>
<dbReference type="OrthoDB" id="7442at2157"/>
<name>A0A1G8YBD6_9EURY</name>
<dbReference type="SUPFAM" id="SSF51735">
    <property type="entry name" value="NAD(P)-binding Rossmann-fold domains"/>
    <property type="match status" value="1"/>
</dbReference>
<comment type="similarity">
    <text evidence="1">Belongs to the short-chain dehydrogenases/reductases (SDR) family.</text>
</comment>
<gene>
    <name evidence="3" type="ORF">SAMN05216226_11411</name>
</gene>
<evidence type="ECO:0000313" key="4">
    <source>
        <dbReference type="Proteomes" id="UP000198856"/>
    </source>
</evidence>
<accession>A0A1G8YBD6</accession>
<reference evidence="3 4" key="1">
    <citation type="submission" date="2016-10" db="EMBL/GenBank/DDBJ databases">
        <authorList>
            <person name="de Groot N.N."/>
        </authorList>
    </citation>
    <scope>NUCLEOTIDE SEQUENCE [LARGE SCALE GENOMIC DNA]</scope>
    <source>
        <strain evidence="3 4">IBRC-M10015</strain>
    </source>
</reference>
<organism evidence="3 4">
    <name type="scientific">Halovenus aranensis</name>
    <dbReference type="NCBI Taxonomy" id="890420"/>
    <lineage>
        <taxon>Archaea</taxon>
        <taxon>Methanobacteriati</taxon>
        <taxon>Methanobacteriota</taxon>
        <taxon>Stenosarchaea group</taxon>
        <taxon>Halobacteria</taxon>
        <taxon>Halobacteriales</taxon>
        <taxon>Haloarculaceae</taxon>
        <taxon>Halovenus</taxon>
    </lineage>
</organism>
<dbReference type="EMBL" id="FNFC01000014">
    <property type="protein sequence ID" value="SDJ99983.1"/>
    <property type="molecule type" value="Genomic_DNA"/>
</dbReference>
<keyword evidence="2" id="KW-0560">Oxidoreductase</keyword>
<dbReference type="PANTHER" id="PTHR43669">
    <property type="entry name" value="5-KETO-D-GLUCONATE 5-REDUCTASE"/>
    <property type="match status" value="1"/>
</dbReference>
<dbReference type="GO" id="GO:0016491">
    <property type="term" value="F:oxidoreductase activity"/>
    <property type="evidence" value="ECO:0007669"/>
    <property type="project" value="UniProtKB-KW"/>
</dbReference>
<dbReference type="InterPro" id="IPR002347">
    <property type="entry name" value="SDR_fam"/>
</dbReference>
<sequence>MSDTVLIADVGETIGEATARHLHDAGYGVGLFARSAPLIEGLAADLGAGAVAIPTDITDTAAVEAGVERLREELGQLDAVILNATAGGGRPVEDASVERLRSMFDVRVAGSLACVQAALPDLRETDGTVVFSGTTYAEKTAPEQVEWGAVAPATQGLAATLDAALAQVQVTYVSIGTSVTPAGTDTQRSLEADELARLYQQLIERDRAVTRSMDVLLRE</sequence>
<proteinExistence type="inferred from homology"/>
<dbReference type="Proteomes" id="UP000198856">
    <property type="component" value="Unassembled WGS sequence"/>
</dbReference>
<dbReference type="AlphaFoldDB" id="A0A1G8YBD6"/>
<dbReference type="PANTHER" id="PTHR43669:SF3">
    <property type="entry name" value="ALCOHOL DEHYDROGENASE, PUTATIVE (AFU_ORTHOLOGUE AFUA_3G03445)-RELATED"/>
    <property type="match status" value="1"/>
</dbReference>
<keyword evidence="4" id="KW-1185">Reference proteome</keyword>
<dbReference type="RefSeq" id="WP_092703916.1">
    <property type="nucleotide sequence ID" value="NZ_FNFC01000014.1"/>
</dbReference>
<evidence type="ECO:0000256" key="2">
    <source>
        <dbReference type="ARBA" id="ARBA00023002"/>
    </source>
</evidence>
<dbReference type="STRING" id="890420.SAMN05216226_11411"/>
<dbReference type="Gene3D" id="3.40.50.720">
    <property type="entry name" value="NAD(P)-binding Rossmann-like Domain"/>
    <property type="match status" value="1"/>
</dbReference>
<dbReference type="Pfam" id="PF00106">
    <property type="entry name" value="adh_short"/>
    <property type="match status" value="1"/>
</dbReference>
<dbReference type="InterPro" id="IPR036291">
    <property type="entry name" value="NAD(P)-bd_dom_sf"/>
</dbReference>
<protein>
    <submittedName>
        <fullName evidence="3">NADP-dependent 3-hydroxy acid dehydrogenase YdfG</fullName>
    </submittedName>
</protein>
<evidence type="ECO:0000256" key="1">
    <source>
        <dbReference type="ARBA" id="ARBA00006484"/>
    </source>
</evidence>